<name>A0A8E2A551_9PORP</name>
<dbReference type="InterPro" id="IPR019734">
    <property type="entry name" value="TPR_rpt"/>
</dbReference>
<evidence type="ECO:0000313" key="5">
    <source>
        <dbReference type="Proteomes" id="UP000574332"/>
    </source>
</evidence>
<feature type="repeat" description="TPR" evidence="3">
    <location>
        <begin position="59"/>
        <end position="92"/>
    </location>
</feature>
<gene>
    <name evidence="4" type="ORF">F5613_001169</name>
</gene>
<dbReference type="InterPro" id="IPR050498">
    <property type="entry name" value="Ycf3"/>
</dbReference>
<dbReference type="SMART" id="SM00028">
    <property type="entry name" value="TPR"/>
    <property type="match status" value="5"/>
</dbReference>
<dbReference type="SUPFAM" id="SSF48452">
    <property type="entry name" value="TPR-like"/>
    <property type="match status" value="2"/>
</dbReference>
<dbReference type="PANTHER" id="PTHR44858">
    <property type="entry name" value="TETRATRICOPEPTIDE REPEAT PROTEIN 6"/>
    <property type="match status" value="1"/>
</dbReference>
<dbReference type="Proteomes" id="UP000574332">
    <property type="component" value="Unassembled WGS sequence"/>
</dbReference>
<evidence type="ECO:0000256" key="1">
    <source>
        <dbReference type="ARBA" id="ARBA00022737"/>
    </source>
</evidence>
<keyword evidence="5" id="KW-1185">Reference proteome</keyword>
<accession>A0A8E2A551</accession>
<dbReference type="Pfam" id="PF13414">
    <property type="entry name" value="TPR_11"/>
    <property type="match status" value="1"/>
</dbReference>
<evidence type="ECO:0000256" key="2">
    <source>
        <dbReference type="ARBA" id="ARBA00022803"/>
    </source>
</evidence>
<dbReference type="AlphaFoldDB" id="A0A8E2A551"/>
<keyword evidence="1" id="KW-0677">Repeat</keyword>
<dbReference type="Gene3D" id="1.25.40.10">
    <property type="entry name" value="Tetratricopeptide repeat domain"/>
    <property type="match status" value="2"/>
</dbReference>
<dbReference type="Pfam" id="PF13432">
    <property type="entry name" value="TPR_16"/>
    <property type="match status" value="2"/>
</dbReference>
<organism evidence="4 5">
    <name type="scientific">Macellibacteroides fermentans</name>
    <dbReference type="NCBI Taxonomy" id="879969"/>
    <lineage>
        <taxon>Bacteria</taxon>
        <taxon>Pseudomonadati</taxon>
        <taxon>Bacteroidota</taxon>
        <taxon>Bacteroidia</taxon>
        <taxon>Bacteroidales</taxon>
        <taxon>Porphyromonadaceae</taxon>
        <taxon>Macellibacteroides</taxon>
    </lineage>
</organism>
<comment type="caution">
    <text evidence="4">The sequence shown here is derived from an EMBL/GenBank/DDBJ whole genome shotgun (WGS) entry which is preliminary data.</text>
</comment>
<dbReference type="PROSITE" id="PS50005">
    <property type="entry name" value="TPR"/>
    <property type="match status" value="3"/>
</dbReference>
<reference evidence="4 5" key="1">
    <citation type="submission" date="2020-07" db="EMBL/GenBank/DDBJ databases">
        <title>Genomic Encyclopedia of Type Strains, Phase IV (KMG-IV): sequencing the most valuable type-strain genomes for metagenomic binning, comparative biology and taxonomic classification.</title>
        <authorList>
            <person name="Goeker M."/>
        </authorList>
    </citation>
    <scope>NUCLEOTIDE SEQUENCE [LARGE SCALE GENOMIC DNA]</scope>
    <source>
        <strain evidence="4 5">DSM 23697</strain>
    </source>
</reference>
<dbReference type="GO" id="GO:0009279">
    <property type="term" value="C:cell outer membrane"/>
    <property type="evidence" value="ECO:0007669"/>
    <property type="project" value="TreeGrafter"/>
</dbReference>
<dbReference type="InterPro" id="IPR011990">
    <property type="entry name" value="TPR-like_helical_dom_sf"/>
</dbReference>
<protein>
    <submittedName>
        <fullName evidence="4">Tetratricopeptide (TPR) repeat protein</fullName>
    </submittedName>
</protein>
<dbReference type="RefSeq" id="WP_179399044.1">
    <property type="nucleotide sequence ID" value="NZ_JACCCY010000002.1"/>
</dbReference>
<dbReference type="PANTHER" id="PTHR44858:SF1">
    <property type="entry name" value="UDP-N-ACETYLGLUCOSAMINE--PEPTIDE N-ACETYLGLUCOSAMINYLTRANSFERASE SPINDLY-RELATED"/>
    <property type="match status" value="1"/>
</dbReference>
<sequence length="273" mass="31007">MRIIMLWICLFLGVTSIQAQGYEELISKSYDYLEKKDLPAAEESLKAAMRLEPANPNNFALLTNLGTIQRRQGKLEEAMISYSAALSGHPQNQGILESRASLYAEMGDTEMALNDYSTLLALAPTNEEALYNRGLIYLQQKNYLSAEQDFEKILEVNDKSVRGRVGYAILEKMRGNFDESERIYNYLISELPKDWSLYEGRADLYFMKGKNARAMSDINKVFAETTPTAALYVLRGKVKLALYEKPSAAIDFKKAQEMGYDPETIRELIKLCK</sequence>
<dbReference type="EMBL" id="JACCCY010000002">
    <property type="protein sequence ID" value="NYI49091.1"/>
    <property type="molecule type" value="Genomic_DNA"/>
</dbReference>
<feature type="repeat" description="TPR" evidence="3">
    <location>
        <begin position="127"/>
        <end position="160"/>
    </location>
</feature>
<evidence type="ECO:0000256" key="3">
    <source>
        <dbReference type="PROSITE-ProRule" id="PRU00339"/>
    </source>
</evidence>
<evidence type="ECO:0000313" key="4">
    <source>
        <dbReference type="EMBL" id="NYI49091.1"/>
    </source>
</evidence>
<keyword evidence="2 3" id="KW-0802">TPR repeat</keyword>
<dbReference type="GO" id="GO:0046813">
    <property type="term" value="P:receptor-mediated virion attachment to host cell"/>
    <property type="evidence" value="ECO:0007669"/>
    <property type="project" value="TreeGrafter"/>
</dbReference>
<proteinExistence type="predicted"/>
<feature type="repeat" description="TPR" evidence="3">
    <location>
        <begin position="93"/>
        <end position="126"/>
    </location>
</feature>